<evidence type="ECO:0000313" key="6">
    <source>
        <dbReference type="Proteomes" id="UP000694865"/>
    </source>
</evidence>
<gene>
    <name evidence="7" type="primary">LOC100370443</name>
</gene>
<sequence>MAMDELYLENLQEYVVDENKIVTYKWLSKTLSVHVNQAKQMLYMYVQKQKKKDLCVTYLVGGEQKDGDGLVMKKLSLVRGNQLEATKCSLDKVTSVHIYSIHKCLLKDSNALYTVDYDITKEHLHQSNKFGAIQCNDAKPRPRQGVTEVTQNTTESIPKPKVVTQKGSNKGKTGIGEMFSKVQAKSKTKPKKEENGTVHKENSTAPKTQKLASFFNEDAPKKIEKKKTIIEKSKTEILDEEEDVRISSEEEQVAENIIADSEESEKEEVTKQPMKKRKRRRVREMSDSDDDDDEAKEVVEEKPSETTVKHDAGNISGHYKKKRRVLKSKTFMDDDGCMVTEKVWENESADSEPEEVNTKQKQQTNSNPIKLKKKSPMKSKQPSLMSFFKKK</sequence>
<feature type="compositionally biased region" description="Low complexity" evidence="5">
    <location>
        <begin position="378"/>
        <end position="391"/>
    </location>
</feature>
<feature type="compositionally biased region" description="Basic and acidic residues" evidence="5">
    <location>
        <begin position="296"/>
        <end position="312"/>
    </location>
</feature>
<organism evidence="6 7">
    <name type="scientific">Saccoglossus kowalevskii</name>
    <name type="common">Acorn worm</name>
    <dbReference type="NCBI Taxonomy" id="10224"/>
    <lineage>
        <taxon>Eukaryota</taxon>
        <taxon>Metazoa</taxon>
        <taxon>Hemichordata</taxon>
        <taxon>Enteropneusta</taxon>
        <taxon>Harrimaniidae</taxon>
        <taxon>Saccoglossus</taxon>
    </lineage>
</organism>
<proteinExistence type="predicted"/>
<dbReference type="GeneID" id="100370443"/>
<feature type="compositionally biased region" description="Basic residues" evidence="5">
    <location>
        <begin position="318"/>
        <end position="327"/>
    </location>
</feature>
<reference evidence="7" key="1">
    <citation type="submission" date="2025-08" db="UniProtKB">
        <authorList>
            <consortium name="RefSeq"/>
        </authorList>
    </citation>
    <scope>IDENTIFICATION</scope>
    <source>
        <tissue evidence="7">Testes</tissue>
    </source>
</reference>
<feature type="region of interest" description="Disordered" evidence="5">
    <location>
        <begin position="182"/>
        <end position="211"/>
    </location>
</feature>
<feature type="compositionally biased region" description="Basic residues" evidence="5">
    <location>
        <begin position="273"/>
        <end position="282"/>
    </location>
</feature>
<feature type="compositionally biased region" description="Basic and acidic residues" evidence="5">
    <location>
        <begin position="191"/>
        <end position="202"/>
    </location>
</feature>
<dbReference type="Pfam" id="PF09507">
    <property type="entry name" value="CDC27"/>
    <property type="match status" value="1"/>
</dbReference>
<feature type="compositionally biased region" description="Acidic residues" evidence="5">
    <location>
        <begin position="240"/>
        <end position="253"/>
    </location>
</feature>
<dbReference type="PANTHER" id="PTHR17598:SF13">
    <property type="entry name" value="DNA POLYMERASE DELTA SUBUNIT 3"/>
    <property type="match status" value="1"/>
</dbReference>
<evidence type="ECO:0000313" key="7">
    <source>
        <dbReference type="RefSeq" id="XP_002730626.1"/>
    </source>
</evidence>
<dbReference type="PANTHER" id="PTHR17598">
    <property type="entry name" value="DNA POLYMERASE DELTA SUBUNIT 3"/>
    <property type="match status" value="1"/>
</dbReference>
<dbReference type="Gene3D" id="3.90.1030.20">
    <property type="entry name" value="DNA polymerase delta, p66 (Cdc27) subunit, wHTH domain"/>
    <property type="match status" value="1"/>
</dbReference>
<feature type="region of interest" description="Disordered" evidence="5">
    <location>
        <begin position="240"/>
        <end position="391"/>
    </location>
</feature>
<dbReference type="InterPro" id="IPR041913">
    <property type="entry name" value="POLD3_sf"/>
</dbReference>
<name>A0ABM0GIK9_SACKO</name>
<dbReference type="Proteomes" id="UP000694865">
    <property type="component" value="Unplaced"/>
</dbReference>
<comment type="subcellular location">
    <subcellularLocation>
        <location evidence="1">Nucleus</location>
    </subcellularLocation>
</comment>
<feature type="compositionally biased region" description="Polar residues" evidence="5">
    <location>
        <begin position="359"/>
        <end position="368"/>
    </location>
</feature>
<keyword evidence="3" id="KW-0235">DNA replication</keyword>
<dbReference type="InterPro" id="IPR019038">
    <property type="entry name" value="POLD3"/>
</dbReference>
<evidence type="ECO:0000256" key="2">
    <source>
        <dbReference type="ARBA" id="ARBA00017589"/>
    </source>
</evidence>
<evidence type="ECO:0000256" key="4">
    <source>
        <dbReference type="ARBA" id="ARBA00023242"/>
    </source>
</evidence>
<dbReference type="RefSeq" id="XP_002730626.1">
    <property type="nucleotide sequence ID" value="XM_002730580.2"/>
</dbReference>
<keyword evidence="6" id="KW-1185">Reference proteome</keyword>
<evidence type="ECO:0000256" key="1">
    <source>
        <dbReference type="ARBA" id="ARBA00004123"/>
    </source>
</evidence>
<evidence type="ECO:0000256" key="3">
    <source>
        <dbReference type="ARBA" id="ARBA00022705"/>
    </source>
</evidence>
<keyword evidence="4" id="KW-0539">Nucleus</keyword>
<accession>A0ABM0GIK9</accession>
<evidence type="ECO:0000256" key="5">
    <source>
        <dbReference type="SAM" id="MobiDB-lite"/>
    </source>
</evidence>
<protein>
    <recommendedName>
        <fullName evidence="2">DNA polymerase delta subunit 3</fullName>
    </recommendedName>
</protein>